<evidence type="ECO:0000313" key="2">
    <source>
        <dbReference type="Proteomes" id="UP000320176"/>
    </source>
</evidence>
<organism evidence="1 2">
    <name type="scientific">Stieleria varia</name>
    <dbReference type="NCBI Taxonomy" id="2528005"/>
    <lineage>
        <taxon>Bacteria</taxon>
        <taxon>Pseudomonadati</taxon>
        <taxon>Planctomycetota</taxon>
        <taxon>Planctomycetia</taxon>
        <taxon>Pirellulales</taxon>
        <taxon>Pirellulaceae</taxon>
        <taxon>Stieleria</taxon>
    </lineage>
</organism>
<sequence length="46" mass="5152">MMMNVSYRTTSQLLAKQIFSENFAYPRAGIKVQLARLALAMLACSI</sequence>
<keyword evidence="2" id="KW-1185">Reference proteome</keyword>
<dbReference type="EMBL" id="SJPN01000005">
    <property type="protein sequence ID" value="TWU01144.1"/>
    <property type="molecule type" value="Genomic_DNA"/>
</dbReference>
<gene>
    <name evidence="1" type="ORF">Pla52n_45160</name>
</gene>
<accession>A0A5C6ASI1</accession>
<dbReference type="Proteomes" id="UP000320176">
    <property type="component" value="Unassembled WGS sequence"/>
</dbReference>
<protein>
    <submittedName>
        <fullName evidence="1">Uncharacterized protein</fullName>
    </submittedName>
</protein>
<dbReference type="AlphaFoldDB" id="A0A5C6ASI1"/>
<evidence type="ECO:0000313" key="1">
    <source>
        <dbReference type="EMBL" id="TWU01144.1"/>
    </source>
</evidence>
<comment type="caution">
    <text evidence="1">The sequence shown here is derived from an EMBL/GenBank/DDBJ whole genome shotgun (WGS) entry which is preliminary data.</text>
</comment>
<name>A0A5C6ASI1_9BACT</name>
<reference evidence="1 2" key="1">
    <citation type="submission" date="2019-02" db="EMBL/GenBank/DDBJ databases">
        <title>Deep-cultivation of Planctomycetes and their phenomic and genomic characterization uncovers novel biology.</title>
        <authorList>
            <person name="Wiegand S."/>
            <person name="Jogler M."/>
            <person name="Boedeker C."/>
            <person name="Pinto D."/>
            <person name="Vollmers J."/>
            <person name="Rivas-Marin E."/>
            <person name="Kohn T."/>
            <person name="Peeters S.H."/>
            <person name="Heuer A."/>
            <person name="Rast P."/>
            <person name="Oberbeckmann S."/>
            <person name="Bunk B."/>
            <person name="Jeske O."/>
            <person name="Meyerdierks A."/>
            <person name="Storesund J.E."/>
            <person name="Kallscheuer N."/>
            <person name="Luecker S."/>
            <person name="Lage O.M."/>
            <person name="Pohl T."/>
            <person name="Merkel B.J."/>
            <person name="Hornburger P."/>
            <person name="Mueller R.-W."/>
            <person name="Bruemmer F."/>
            <person name="Labrenz M."/>
            <person name="Spormann A.M."/>
            <person name="Op Den Camp H."/>
            <person name="Overmann J."/>
            <person name="Amann R."/>
            <person name="Jetten M.S.M."/>
            <person name="Mascher T."/>
            <person name="Medema M.H."/>
            <person name="Devos D.P."/>
            <person name="Kaster A.-K."/>
            <person name="Ovreas L."/>
            <person name="Rohde M."/>
            <person name="Galperin M.Y."/>
            <person name="Jogler C."/>
        </authorList>
    </citation>
    <scope>NUCLEOTIDE SEQUENCE [LARGE SCALE GENOMIC DNA]</scope>
    <source>
        <strain evidence="1 2">Pla52n</strain>
    </source>
</reference>
<proteinExistence type="predicted"/>